<dbReference type="Proteomes" id="UP000593567">
    <property type="component" value="Unassembled WGS sequence"/>
</dbReference>
<dbReference type="AlphaFoldDB" id="A0A7J7JDM2"/>
<dbReference type="EMBL" id="VXIV02002669">
    <property type="protein sequence ID" value="KAF6023744.1"/>
    <property type="molecule type" value="Genomic_DNA"/>
</dbReference>
<dbReference type="InterPro" id="IPR013087">
    <property type="entry name" value="Znf_C2H2_type"/>
</dbReference>
<comment type="caution">
    <text evidence="2">The sequence shown here is derived from an EMBL/GenBank/DDBJ whole genome shotgun (WGS) entry which is preliminary data.</text>
</comment>
<evidence type="ECO:0000313" key="3">
    <source>
        <dbReference type="Proteomes" id="UP000593567"/>
    </source>
</evidence>
<proteinExistence type="predicted"/>
<sequence length="297" mass="33297">MSKGVLGGCEFEGVEDTAHCGVCDTDVEVSGLEQHLSYHHSSEEIKDGGAEDNYSKREKQCPQLCCTEVFSHWSDLGNHVINTHTPQHMKSLIRHKCTACKEVFLSYYHARSHWEQNAKTCGTGARSIAAESFVAHNLSLDYLTVHHLCSHDFSFTKYKKFTFCSTFKTSHFLLCFVCQRLFSTDAKDLEKASLDEAVESLQQILSDHLRASHQITLTTGYESPPLSYSVSDKEDDGMYDHATDVEEEAAKEIEKPAPEGTSELLVPVKCEQKDPVKPTPQLLLPLLVLLKSHLMSE</sequence>
<keyword evidence="3" id="KW-1185">Reference proteome</keyword>
<evidence type="ECO:0000259" key="1">
    <source>
        <dbReference type="PROSITE" id="PS00028"/>
    </source>
</evidence>
<name>A0A7J7JDM2_BUGNE</name>
<gene>
    <name evidence="2" type="ORF">EB796_017956</name>
</gene>
<organism evidence="2 3">
    <name type="scientific">Bugula neritina</name>
    <name type="common">Brown bryozoan</name>
    <name type="synonym">Sertularia neritina</name>
    <dbReference type="NCBI Taxonomy" id="10212"/>
    <lineage>
        <taxon>Eukaryota</taxon>
        <taxon>Metazoa</taxon>
        <taxon>Spiralia</taxon>
        <taxon>Lophotrochozoa</taxon>
        <taxon>Bryozoa</taxon>
        <taxon>Gymnolaemata</taxon>
        <taxon>Cheilostomatida</taxon>
        <taxon>Flustrina</taxon>
        <taxon>Buguloidea</taxon>
        <taxon>Bugulidae</taxon>
        <taxon>Bugula</taxon>
    </lineage>
</organism>
<protein>
    <recommendedName>
        <fullName evidence="1">C2H2-type domain-containing protein</fullName>
    </recommendedName>
</protein>
<feature type="domain" description="C2H2-type" evidence="1">
    <location>
        <begin position="61"/>
        <end position="84"/>
    </location>
</feature>
<reference evidence="2" key="1">
    <citation type="submission" date="2020-06" db="EMBL/GenBank/DDBJ databases">
        <title>Draft genome of Bugula neritina, a colonial animal packing powerful symbionts and potential medicines.</title>
        <authorList>
            <person name="Rayko M."/>
        </authorList>
    </citation>
    <scope>NUCLEOTIDE SEQUENCE [LARGE SCALE GENOMIC DNA]</scope>
    <source>
        <strain evidence="2">Kwan_BN1</strain>
    </source>
</reference>
<accession>A0A7J7JDM2</accession>
<evidence type="ECO:0000313" key="2">
    <source>
        <dbReference type="EMBL" id="KAF6023744.1"/>
    </source>
</evidence>
<dbReference type="PROSITE" id="PS00028">
    <property type="entry name" value="ZINC_FINGER_C2H2_1"/>
    <property type="match status" value="1"/>
</dbReference>